<dbReference type="InterPro" id="IPR013249">
    <property type="entry name" value="RNA_pol_sigma70_r4_t2"/>
</dbReference>
<name>A0A517QM17_9PLAN</name>
<evidence type="ECO:0000256" key="5">
    <source>
        <dbReference type="ARBA" id="ARBA00023163"/>
    </source>
</evidence>
<dbReference type="KEGG" id="tpol:Mal48_19210"/>
<dbReference type="PROSITE" id="PS01063">
    <property type="entry name" value="SIGMA70_ECF"/>
    <property type="match status" value="1"/>
</dbReference>
<keyword evidence="2 6" id="KW-0805">Transcription regulation</keyword>
<keyword evidence="5 6" id="KW-0804">Transcription</keyword>
<dbReference type="InterPro" id="IPR007627">
    <property type="entry name" value="RNA_pol_sigma70_r2"/>
</dbReference>
<dbReference type="GO" id="GO:0016987">
    <property type="term" value="F:sigma factor activity"/>
    <property type="evidence" value="ECO:0007669"/>
    <property type="project" value="UniProtKB-KW"/>
</dbReference>
<evidence type="ECO:0000256" key="2">
    <source>
        <dbReference type="ARBA" id="ARBA00023015"/>
    </source>
</evidence>
<dbReference type="InterPro" id="IPR014331">
    <property type="entry name" value="RNA_pol_sigma70_ECF_RHOBA"/>
</dbReference>
<dbReference type="Proteomes" id="UP000315724">
    <property type="component" value="Chromosome"/>
</dbReference>
<dbReference type="SUPFAM" id="SSF88946">
    <property type="entry name" value="Sigma2 domain of RNA polymerase sigma factors"/>
    <property type="match status" value="1"/>
</dbReference>
<dbReference type="InterPro" id="IPR013325">
    <property type="entry name" value="RNA_pol_sigma_r2"/>
</dbReference>
<comment type="similarity">
    <text evidence="1 6">Belongs to the sigma-70 factor family. ECF subfamily.</text>
</comment>
<proteinExistence type="inferred from homology"/>
<keyword evidence="3 6" id="KW-0731">Sigma factor</keyword>
<evidence type="ECO:0000313" key="10">
    <source>
        <dbReference type="Proteomes" id="UP000315724"/>
    </source>
</evidence>
<dbReference type="Gene3D" id="1.10.10.10">
    <property type="entry name" value="Winged helix-like DNA-binding domain superfamily/Winged helix DNA-binding domain"/>
    <property type="match status" value="1"/>
</dbReference>
<dbReference type="GO" id="GO:0003677">
    <property type="term" value="F:DNA binding"/>
    <property type="evidence" value="ECO:0007669"/>
    <property type="project" value="UniProtKB-KW"/>
</dbReference>
<feature type="domain" description="RNA polymerase sigma factor 70 region 4 type 2" evidence="8">
    <location>
        <begin position="134"/>
        <end position="186"/>
    </location>
</feature>
<dbReference type="OrthoDB" id="266768at2"/>
<dbReference type="AlphaFoldDB" id="A0A517QM17"/>
<keyword evidence="4 6" id="KW-0238">DNA-binding</keyword>
<evidence type="ECO:0000313" key="9">
    <source>
        <dbReference type="EMBL" id="QDT32674.1"/>
    </source>
</evidence>
<dbReference type="PANTHER" id="PTHR43133">
    <property type="entry name" value="RNA POLYMERASE ECF-TYPE SIGMA FACTO"/>
    <property type="match status" value="1"/>
</dbReference>
<reference evidence="9 10" key="1">
    <citation type="submission" date="2019-02" db="EMBL/GenBank/DDBJ databases">
        <title>Deep-cultivation of Planctomycetes and their phenomic and genomic characterization uncovers novel biology.</title>
        <authorList>
            <person name="Wiegand S."/>
            <person name="Jogler M."/>
            <person name="Boedeker C."/>
            <person name="Pinto D."/>
            <person name="Vollmers J."/>
            <person name="Rivas-Marin E."/>
            <person name="Kohn T."/>
            <person name="Peeters S.H."/>
            <person name="Heuer A."/>
            <person name="Rast P."/>
            <person name="Oberbeckmann S."/>
            <person name="Bunk B."/>
            <person name="Jeske O."/>
            <person name="Meyerdierks A."/>
            <person name="Storesund J.E."/>
            <person name="Kallscheuer N."/>
            <person name="Luecker S."/>
            <person name="Lage O.M."/>
            <person name="Pohl T."/>
            <person name="Merkel B.J."/>
            <person name="Hornburger P."/>
            <person name="Mueller R.-W."/>
            <person name="Bruemmer F."/>
            <person name="Labrenz M."/>
            <person name="Spormann A.M."/>
            <person name="Op den Camp H."/>
            <person name="Overmann J."/>
            <person name="Amann R."/>
            <person name="Jetten M.S.M."/>
            <person name="Mascher T."/>
            <person name="Medema M.H."/>
            <person name="Devos D.P."/>
            <person name="Kaster A.-K."/>
            <person name="Ovreas L."/>
            <person name="Rohde M."/>
            <person name="Galperin M.Y."/>
            <person name="Jogler C."/>
        </authorList>
    </citation>
    <scope>NUCLEOTIDE SEQUENCE [LARGE SCALE GENOMIC DNA]</scope>
    <source>
        <strain evidence="9 10">Mal48</strain>
    </source>
</reference>
<dbReference type="EMBL" id="CP036267">
    <property type="protein sequence ID" value="QDT32674.1"/>
    <property type="molecule type" value="Genomic_DNA"/>
</dbReference>
<dbReference type="Gene3D" id="1.10.1740.10">
    <property type="match status" value="1"/>
</dbReference>
<sequence>MIRYMASNRIPDDAQVDAALERVSRGDTAAFAVIVRRHERSLRTWLAVHTPPGVDVDDIAQRSFVAAFTRFHEFELGTNFEAWLFTIAKFQLRTETTRLRRIADYHTRYGPDLLQRELARRSDSSSEAWKLRLEYLQGCLEALDERLRRFVSWRYDEEISLDEMATRSGRSVPAVKKQLWKARQLLHQCVKSRMTASEGGAS</sequence>
<dbReference type="SUPFAM" id="SSF88659">
    <property type="entry name" value="Sigma3 and sigma4 domains of RNA polymerase sigma factors"/>
    <property type="match status" value="1"/>
</dbReference>
<evidence type="ECO:0000256" key="4">
    <source>
        <dbReference type="ARBA" id="ARBA00023125"/>
    </source>
</evidence>
<keyword evidence="10" id="KW-1185">Reference proteome</keyword>
<protein>
    <recommendedName>
        <fullName evidence="6">RNA polymerase sigma factor</fullName>
    </recommendedName>
</protein>
<feature type="domain" description="RNA polymerase sigma-70 region 2" evidence="7">
    <location>
        <begin position="34"/>
        <end position="101"/>
    </location>
</feature>
<dbReference type="PANTHER" id="PTHR43133:SF51">
    <property type="entry name" value="RNA POLYMERASE SIGMA FACTOR"/>
    <property type="match status" value="1"/>
</dbReference>
<dbReference type="InterPro" id="IPR039425">
    <property type="entry name" value="RNA_pol_sigma-70-like"/>
</dbReference>
<evidence type="ECO:0000259" key="7">
    <source>
        <dbReference type="Pfam" id="PF04542"/>
    </source>
</evidence>
<dbReference type="Pfam" id="PF04542">
    <property type="entry name" value="Sigma70_r2"/>
    <property type="match status" value="1"/>
</dbReference>
<accession>A0A517QM17</accession>
<organism evidence="9 10">
    <name type="scientific">Thalassoglobus polymorphus</name>
    <dbReference type="NCBI Taxonomy" id="2527994"/>
    <lineage>
        <taxon>Bacteria</taxon>
        <taxon>Pseudomonadati</taxon>
        <taxon>Planctomycetota</taxon>
        <taxon>Planctomycetia</taxon>
        <taxon>Planctomycetales</taxon>
        <taxon>Planctomycetaceae</taxon>
        <taxon>Thalassoglobus</taxon>
    </lineage>
</organism>
<dbReference type="InterPro" id="IPR014284">
    <property type="entry name" value="RNA_pol_sigma-70_dom"/>
</dbReference>
<evidence type="ECO:0000256" key="6">
    <source>
        <dbReference type="RuleBase" id="RU000716"/>
    </source>
</evidence>
<dbReference type="Pfam" id="PF08281">
    <property type="entry name" value="Sigma70_r4_2"/>
    <property type="match status" value="1"/>
</dbReference>
<dbReference type="GO" id="GO:0006352">
    <property type="term" value="P:DNA-templated transcription initiation"/>
    <property type="evidence" value="ECO:0007669"/>
    <property type="project" value="InterPro"/>
</dbReference>
<dbReference type="InterPro" id="IPR036388">
    <property type="entry name" value="WH-like_DNA-bd_sf"/>
</dbReference>
<gene>
    <name evidence="9" type="primary">rpoE_2</name>
    <name evidence="9" type="ORF">Mal48_19210</name>
</gene>
<dbReference type="InterPro" id="IPR000838">
    <property type="entry name" value="RNA_pol_sigma70_ECF_CS"/>
</dbReference>
<dbReference type="NCBIfam" id="TIGR02937">
    <property type="entry name" value="sigma70-ECF"/>
    <property type="match status" value="1"/>
</dbReference>
<dbReference type="InterPro" id="IPR013324">
    <property type="entry name" value="RNA_pol_sigma_r3/r4-like"/>
</dbReference>
<evidence type="ECO:0000256" key="1">
    <source>
        <dbReference type="ARBA" id="ARBA00010641"/>
    </source>
</evidence>
<evidence type="ECO:0000259" key="8">
    <source>
        <dbReference type="Pfam" id="PF08281"/>
    </source>
</evidence>
<evidence type="ECO:0000256" key="3">
    <source>
        <dbReference type="ARBA" id="ARBA00023082"/>
    </source>
</evidence>
<dbReference type="NCBIfam" id="TIGR02989">
    <property type="entry name" value="Sig-70_gvs1"/>
    <property type="match status" value="1"/>
</dbReference>